<feature type="transmembrane region" description="Helical" evidence="1">
    <location>
        <begin position="183"/>
        <end position="202"/>
    </location>
</feature>
<name>A0A1E3B496_ASPCR</name>
<dbReference type="Proteomes" id="UP000094569">
    <property type="component" value="Unassembled WGS sequence"/>
</dbReference>
<evidence type="ECO:0000256" key="1">
    <source>
        <dbReference type="SAM" id="Phobius"/>
    </source>
</evidence>
<keyword evidence="1" id="KW-0472">Membrane</keyword>
<keyword evidence="1" id="KW-1133">Transmembrane helix</keyword>
<proteinExistence type="predicted"/>
<organism evidence="2 3">
    <name type="scientific">Aspergillus cristatus</name>
    <name type="common">Chinese Fuzhuan brick tea-fermentation fungus</name>
    <name type="synonym">Eurotium cristatum</name>
    <dbReference type="NCBI Taxonomy" id="573508"/>
    <lineage>
        <taxon>Eukaryota</taxon>
        <taxon>Fungi</taxon>
        <taxon>Dikarya</taxon>
        <taxon>Ascomycota</taxon>
        <taxon>Pezizomycotina</taxon>
        <taxon>Eurotiomycetes</taxon>
        <taxon>Eurotiomycetidae</taxon>
        <taxon>Eurotiales</taxon>
        <taxon>Aspergillaceae</taxon>
        <taxon>Aspergillus</taxon>
        <taxon>Aspergillus subgen. Aspergillus</taxon>
    </lineage>
</organism>
<protein>
    <submittedName>
        <fullName evidence="2">Uncharacterized protein</fullName>
    </submittedName>
</protein>
<dbReference type="AlphaFoldDB" id="A0A1E3B496"/>
<accession>A0A1E3B496</accession>
<dbReference type="OrthoDB" id="3557612at2759"/>
<sequence>MHNWKRWLPFYGPVSVKEVEFTFFGAKDQDGLYKIYDVKSVDIERVKNIADYIIEENEACNDDAKITMEYCDGYMHNSRCPVSKYDPQLEDFVDPPTCIQEEAAEANERKRKISMLETEDVLKECARNPQKANGQGTLDGMAQDSCIYNTKDLIVPQRGKPYRRNERMRGIEMRMGWQIGPKALAWSALGMAIISICIVAWGEQSKDWGNAMAFGQLLAAFLAIIITSARD</sequence>
<gene>
    <name evidence="2" type="ORF">SI65_09001</name>
</gene>
<comment type="caution">
    <text evidence="2">The sequence shown here is derived from an EMBL/GenBank/DDBJ whole genome shotgun (WGS) entry which is preliminary data.</text>
</comment>
<dbReference type="EMBL" id="JXNT01000015">
    <property type="protein sequence ID" value="ODM15767.1"/>
    <property type="molecule type" value="Genomic_DNA"/>
</dbReference>
<keyword evidence="3" id="KW-1185">Reference proteome</keyword>
<reference evidence="2 3" key="1">
    <citation type="journal article" date="2016" name="BMC Genomics">
        <title>Comparative genomic and transcriptomic analyses of the Fuzhuan brick tea-fermentation fungus Aspergillus cristatus.</title>
        <authorList>
            <person name="Ge Y."/>
            <person name="Wang Y."/>
            <person name="Liu Y."/>
            <person name="Tan Y."/>
            <person name="Ren X."/>
            <person name="Zhang X."/>
            <person name="Hyde K.D."/>
            <person name="Liu Y."/>
            <person name="Liu Z."/>
        </authorList>
    </citation>
    <scope>NUCLEOTIDE SEQUENCE [LARGE SCALE GENOMIC DNA]</scope>
    <source>
        <strain evidence="2 3">GZAAS20.1005</strain>
    </source>
</reference>
<evidence type="ECO:0000313" key="3">
    <source>
        <dbReference type="Proteomes" id="UP000094569"/>
    </source>
</evidence>
<keyword evidence="1" id="KW-0812">Transmembrane</keyword>
<dbReference type="VEuPathDB" id="FungiDB:SI65_09001"/>
<feature type="transmembrane region" description="Helical" evidence="1">
    <location>
        <begin position="208"/>
        <end position="229"/>
    </location>
</feature>
<evidence type="ECO:0000313" key="2">
    <source>
        <dbReference type="EMBL" id="ODM15767.1"/>
    </source>
</evidence>